<dbReference type="Proteomes" id="UP000515156">
    <property type="component" value="Chromosome 1"/>
</dbReference>
<dbReference type="FunFam" id="3.30.160.60:FF:002343">
    <property type="entry name" value="Zinc finger protein 33A"/>
    <property type="match status" value="1"/>
</dbReference>
<evidence type="ECO:0000256" key="1">
    <source>
        <dbReference type="ARBA" id="ARBA00003767"/>
    </source>
</evidence>
<dbReference type="Gene3D" id="6.10.140.140">
    <property type="match status" value="1"/>
</dbReference>
<keyword evidence="7" id="KW-0862">Zinc</keyword>
<comment type="similarity">
    <text evidence="3">Belongs to the krueppel C2H2-type zinc-finger protein family.</text>
</comment>
<proteinExistence type="inferred from homology"/>
<feature type="domain" description="C2H2-type" evidence="14">
    <location>
        <begin position="574"/>
        <end position="601"/>
    </location>
</feature>
<evidence type="ECO:0000313" key="16">
    <source>
        <dbReference type="Proteomes" id="UP000515156"/>
    </source>
</evidence>
<keyword evidence="9" id="KW-0238">DNA-binding</keyword>
<evidence type="ECO:0000313" key="17">
    <source>
        <dbReference type="RefSeq" id="XP_030050988.1"/>
    </source>
</evidence>
<dbReference type="SUPFAM" id="SSF109640">
    <property type="entry name" value="KRAB domain (Kruppel-associated box)"/>
    <property type="match status" value="1"/>
</dbReference>
<reference evidence="17" key="1">
    <citation type="submission" date="2025-08" db="UniProtKB">
        <authorList>
            <consortium name="RefSeq"/>
        </authorList>
    </citation>
    <scope>IDENTIFICATION</scope>
</reference>
<dbReference type="FunCoup" id="A0A6P7XES3">
    <property type="interactions" value="777"/>
</dbReference>
<dbReference type="Gene3D" id="3.30.160.60">
    <property type="entry name" value="Classic Zinc Finger"/>
    <property type="match status" value="10"/>
</dbReference>
<accession>A0A6P7XES3</accession>
<feature type="domain" description="C2H2-type" evidence="14">
    <location>
        <begin position="518"/>
        <end position="545"/>
    </location>
</feature>
<evidence type="ECO:0000256" key="10">
    <source>
        <dbReference type="ARBA" id="ARBA00023163"/>
    </source>
</evidence>
<dbReference type="InterPro" id="IPR050636">
    <property type="entry name" value="C2H2-ZF_domain-containing"/>
</dbReference>
<dbReference type="InterPro" id="IPR036051">
    <property type="entry name" value="KRAB_dom_sf"/>
</dbReference>
<evidence type="ECO:0000256" key="7">
    <source>
        <dbReference type="ARBA" id="ARBA00022833"/>
    </source>
</evidence>
<keyword evidence="4" id="KW-0479">Metal-binding</keyword>
<keyword evidence="16" id="KW-1185">Reference proteome</keyword>
<keyword evidence="6 12" id="KW-0863">Zinc-finger</keyword>
<dbReference type="PROSITE" id="PS00028">
    <property type="entry name" value="ZINC_FINGER_C2H2_1"/>
    <property type="match status" value="9"/>
</dbReference>
<feature type="domain" description="C2H2-type" evidence="14">
    <location>
        <begin position="658"/>
        <end position="682"/>
    </location>
</feature>
<evidence type="ECO:0000256" key="6">
    <source>
        <dbReference type="ARBA" id="ARBA00022771"/>
    </source>
</evidence>
<dbReference type="SUPFAM" id="SSF57667">
    <property type="entry name" value="beta-beta-alpha zinc fingers"/>
    <property type="match status" value="6"/>
</dbReference>
<feature type="domain" description="C2H2-type" evidence="14">
    <location>
        <begin position="490"/>
        <end position="517"/>
    </location>
</feature>
<dbReference type="PANTHER" id="PTHR47772">
    <property type="entry name" value="ZINC FINGER PROTEIN 200"/>
    <property type="match status" value="1"/>
</dbReference>
<comment type="subcellular location">
    <subcellularLocation>
        <location evidence="2">Nucleus</location>
    </subcellularLocation>
</comment>
<gene>
    <name evidence="17" type="primary">LOC115464772</name>
</gene>
<dbReference type="InterPro" id="IPR001909">
    <property type="entry name" value="KRAB"/>
</dbReference>
<evidence type="ECO:0000256" key="8">
    <source>
        <dbReference type="ARBA" id="ARBA00023015"/>
    </source>
</evidence>
<dbReference type="FunFam" id="3.30.160.60:FF:000367">
    <property type="entry name" value="Zinc finger protein 572"/>
    <property type="match status" value="1"/>
</dbReference>
<dbReference type="RefSeq" id="XP_030050988.1">
    <property type="nucleotide sequence ID" value="XM_030195128.1"/>
</dbReference>
<dbReference type="FunFam" id="3.30.160.60:FF:000706">
    <property type="entry name" value="Zinc finger protein"/>
    <property type="match status" value="1"/>
</dbReference>
<dbReference type="CDD" id="cd07765">
    <property type="entry name" value="KRAB_A-box"/>
    <property type="match status" value="1"/>
</dbReference>
<dbReference type="AlphaFoldDB" id="A0A6P7XES3"/>
<dbReference type="SMART" id="SM00355">
    <property type="entry name" value="ZnF_C2H2"/>
    <property type="match status" value="10"/>
</dbReference>
<dbReference type="FunFam" id="3.30.160.60:FF:001007">
    <property type="entry name" value="Zinc finger protein 1184"/>
    <property type="match status" value="2"/>
</dbReference>
<keyword evidence="11" id="KW-0539">Nucleus</keyword>
<evidence type="ECO:0000256" key="2">
    <source>
        <dbReference type="ARBA" id="ARBA00004123"/>
    </source>
</evidence>
<keyword evidence="10" id="KW-0804">Transcription</keyword>
<keyword evidence="5" id="KW-0677">Repeat</keyword>
<dbReference type="PROSITE" id="PS50157">
    <property type="entry name" value="ZINC_FINGER_C2H2_2"/>
    <property type="match status" value="9"/>
</dbReference>
<dbReference type="GO" id="GO:0003677">
    <property type="term" value="F:DNA binding"/>
    <property type="evidence" value="ECO:0007669"/>
    <property type="project" value="UniProtKB-KW"/>
</dbReference>
<dbReference type="GO" id="GO:0008270">
    <property type="term" value="F:zinc ion binding"/>
    <property type="evidence" value="ECO:0007669"/>
    <property type="project" value="UniProtKB-KW"/>
</dbReference>
<feature type="region of interest" description="Disordered" evidence="13">
    <location>
        <begin position="112"/>
        <end position="132"/>
    </location>
</feature>
<dbReference type="GeneID" id="115464772"/>
<feature type="domain" description="C2H2-type" evidence="14">
    <location>
        <begin position="434"/>
        <end position="461"/>
    </location>
</feature>
<evidence type="ECO:0000259" key="15">
    <source>
        <dbReference type="PROSITE" id="PS50805"/>
    </source>
</evidence>
<dbReference type="InterPro" id="IPR013087">
    <property type="entry name" value="Znf_C2H2_type"/>
</dbReference>
<dbReference type="OrthoDB" id="9892686at2759"/>
<keyword evidence="8" id="KW-0805">Transcription regulation</keyword>
<feature type="domain" description="C2H2-type" evidence="14">
    <location>
        <begin position="546"/>
        <end position="573"/>
    </location>
</feature>
<evidence type="ECO:0000256" key="3">
    <source>
        <dbReference type="ARBA" id="ARBA00006991"/>
    </source>
</evidence>
<dbReference type="FunFam" id="3.30.160.60:FF:001228">
    <property type="entry name" value="Zinc finger protein 236"/>
    <property type="match status" value="1"/>
</dbReference>
<evidence type="ECO:0000256" key="5">
    <source>
        <dbReference type="ARBA" id="ARBA00022737"/>
    </source>
</evidence>
<comment type="function">
    <text evidence="1">May be involved in transcriptional regulation.</text>
</comment>
<organism evidence="16 17">
    <name type="scientific">Microcaecilia unicolor</name>
    <dbReference type="NCBI Taxonomy" id="1415580"/>
    <lineage>
        <taxon>Eukaryota</taxon>
        <taxon>Metazoa</taxon>
        <taxon>Chordata</taxon>
        <taxon>Craniata</taxon>
        <taxon>Vertebrata</taxon>
        <taxon>Euteleostomi</taxon>
        <taxon>Amphibia</taxon>
        <taxon>Gymnophiona</taxon>
        <taxon>Siphonopidae</taxon>
        <taxon>Microcaecilia</taxon>
    </lineage>
</organism>
<dbReference type="Pfam" id="PF01352">
    <property type="entry name" value="KRAB"/>
    <property type="match status" value="1"/>
</dbReference>
<evidence type="ECO:0000256" key="11">
    <source>
        <dbReference type="ARBA" id="ARBA00023242"/>
    </source>
</evidence>
<feature type="domain" description="KRAB" evidence="15">
    <location>
        <begin position="31"/>
        <end position="104"/>
    </location>
</feature>
<evidence type="ECO:0000256" key="9">
    <source>
        <dbReference type="ARBA" id="ARBA00023125"/>
    </source>
</evidence>
<protein>
    <submittedName>
        <fullName evidence="17">Oocyte zinc finger protein XlCOF6-like isoform X1</fullName>
    </submittedName>
</protein>
<dbReference type="Pfam" id="PF00096">
    <property type="entry name" value="zf-C2H2"/>
    <property type="match status" value="9"/>
</dbReference>
<name>A0A6P7XES3_9AMPH</name>
<dbReference type="KEGG" id="muo:115464772"/>
<dbReference type="InterPro" id="IPR036236">
    <property type="entry name" value="Znf_C2H2_sf"/>
</dbReference>
<evidence type="ECO:0000256" key="4">
    <source>
        <dbReference type="ARBA" id="ARBA00022723"/>
    </source>
</evidence>
<dbReference type="InParanoid" id="A0A6P7XES3"/>
<dbReference type="PROSITE" id="PS50805">
    <property type="entry name" value="KRAB"/>
    <property type="match status" value="1"/>
</dbReference>
<feature type="domain" description="C2H2-type" evidence="14">
    <location>
        <begin position="602"/>
        <end position="629"/>
    </location>
</feature>
<evidence type="ECO:0000259" key="14">
    <source>
        <dbReference type="PROSITE" id="PS50157"/>
    </source>
</evidence>
<dbReference type="SMART" id="SM00349">
    <property type="entry name" value="KRAB"/>
    <property type="match status" value="1"/>
</dbReference>
<feature type="domain" description="C2H2-type" evidence="14">
    <location>
        <begin position="630"/>
        <end position="657"/>
    </location>
</feature>
<evidence type="ECO:0000256" key="12">
    <source>
        <dbReference type="PROSITE-ProRule" id="PRU00042"/>
    </source>
</evidence>
<dbReference type="FunFam" id="3.30.160.60:FF:000759">
    <property type="entry name" value="zinc finger protein 16"/>
    <property type="match status" value="2"/>
</dbReference>
<evidence type="ECO:0000256" key="13">
    <source>
        <dbReference type="SAM" id="MobiDB-lite"/>
    </source>
</evidence>
<dbReference type="PANTHER" id="PTHR47772:SF11">
    <property type="entry name" value="C2H2-TYPE DOMAIN-CONTAINING PROTEIN"/>
    <property type="match status" value="1"/>
</dbReference>
<dbReference type="FunFam" id="3.30.160.60:FF:002090">
    <property type="entry name" value="Zinc finger protein 473"/>
    <property type="match status" value="1"/>
</dbReference>
<dbReference type="GO" id="GO:0005634">
    <property type="term" value="C:nucleus"/>
    <property type="evidence" value="ECO:0007669"/>
    <property type="project" value="UniProtKB-SubCell"/>
</dbReference>
<dbReference type="GO" id="GO:0006355">
    <property type="term" value="P:regulation of DNA-templated transcription"/>
    <property type="evidence" value="ECO:0007669"/>
    <property type="project" value="InterPro"/>
</dbReference>
<sequence length="682" mass="79358">MREDWEARAGNPAMEKGRRMAAGLYAQQEPVTFEDIAVYFSQEQWEYLDEGQKELYKEVMKENYETLISLGIDHESINPEVLSRIKQEEKLHNRDPKDSGEIEVKHSYIEKDDPRNSNTEAHHWKLSGKPEGENILSERDKEETSSCFDWGKKGENEWISENKQKTLIGDSILCEHSTNTIIHTREEQRNQMGDQRCLCHICEIFFSDCVTLNSKQRCDTEERPSACTDCRKAFNKKGEQKTCIKETHITRSEFGKGFSRKKELMELRKNDKETRMCTGTEYVKNVINKANMTKYQQNNNDERIPSGLHCDKNFDQEENCTRNANFHLGQRPVSGKKCKKSFNHRKAFIEQKKSQSVVTKCEKIFYRKANISEKQKIQKKERLKSCYDRGKSIHHKRNLTIHRTTHAAVKPLTSCKSHKNVSEKDSLTAHQRTHTCMECGKSYSQQSSLTMHQRSHTGVKPFSCSECSKRFIQKSDLTKHQIIHIGVKQFTCIECGKSYSRKAHLERHERIHTGVKPFTCVECGKCFSRKAHLTIHYRIHTGVQPFICTECGKSFSQKVNLSVHQRIHTGVKPFKCSECSKSFSSKAELNRHQTVHTGEKPFACAECRKSYSRKAHLTRHQIMHTGVKPFTCNECGKCFSRQVHLKIHYRIHTGVQLFICIECDKSYCKKSHLRRHQKIHKK</sequence>
<feature type="domain" description="C2H2-type" evidence="14">
    <location>
        <begin position="462"/>
        <end position="489"/>
    </location>
</feature>